<name>A0A4E0S451_FASHE</name>
<dbReference type="PROSITE" id="PS50268">
    <property type="entry name" value="CADHERIN_2"/>
    <property type="match status" value="6"/>
</dbReference>
<evidence type="ECO:0000256" key="8">
    <source>
        <dbReference type="PROSITE-ProRule" id="PRU00043"/>
    </source>
</evidence>
<dbReference type="PROSITE" id="PS00232">
    <property type="entry name" value="CADHERIN_1"/>
    <property type="match status" value="3"/>
</dbReference>
<evidence type="ECO:0000256" key="7">
    <source>
        <dbReference type="ARBA" id="ARBA00023180"/>
    </source>
</evidence>
<accession>A0A4E0S451</accession>
<dbReference type="InterPro" id="IPR002126">
    <property type="entry name" value="Cadherin-like_dom"/>
</dbReference>
<feature type="domain" description="Cadherin" evidence="11">
    <location>
        <begin position="74"/>
        <end position="145"/>
    </location>
</feature>
<keyword evidence="6 9" id="KW-0472">Membrane</keyword>
<dbReference type="EMBL" id="JXXN02000097">
    <property type="protein sequence ID" value="THD28680.1"/>
    <property type="molecule type" value="Genomic_DNA"/>
</dbReference>
<gene>
    <name evidence="12" type="ORF">D915_000495</name>
</gene>
<feature type="chain" id="PRO_5020023321" description="Cadherin domain-containing protein" evidence="10">
    <location>
        <begin position="25"/>
        <end position="1355"/>
    </location>
</feature>
<evidence type="ECO:0000256" key="6">
    <source>
        <dbReference type="ARBA" id="ARBA00023136"/>
    </source>
</evidence>
<reference evidence="12" key="1">
    <citation type="submission" date="2019-03" db="EMBL/GenBank/DDBJ databases">
        <title>Improved annotation for the trematode Fasciola hepatica.</title>
        <authorList>
            <person name="Choi Y.-J."/>
            <person name="Martin J."/>
            <person name="Mitreva M."/>
        </authorList>
    </citation>
    <scope>NUCLEOTIDE SEQUENCE [LARGE SCALE GENOMIC DNA]</scope>
</reference>
<feature type="signal peptide" evidence="10">
    <location>
        <begin position="1"/>
        <end position="24"/>
    </location>
</feature>
<proteinExistence type="predicted"/>
<evidence type="ECO:0000256" key="2">
    <source>
        <dbReference type="ARBA" id="ARBA00022692"/>
    </source>
</evidence>
<evidence type="ECO:0000256" key="9">
    <source>
        <dbReference type="SAM" id="Phobius"/>
    </source>
</evidence>
<dbReference type="GO" id="GO:0005886">
    <property type="term" value="C:plasma membrane"/>
    <property type="evidence" value="ECO:0007669"/>
    <property type="project" value="InterPro"/>
</dbReference>
<feature type="domain" description="Cadherin" evidence="11">
    <location>
        <begin position="715"/>
        <end position="843"/>
    </location>
</feature>
<evidence type="ECO:0000313" key="12">
    <source>
        <dbReference type="EMBL" id="THD28680.1"/>
    </source>
</evidence>
<dbReference type="InterPro" id="IPR015919">
    <property type="entry name" value="Cadherin-like_sf"/>
</dbReference>
<feature type="domain" description="Cadherin" evidence="11">
    <location>
        <begin position="277"/>
        <end position="399"/>
    </location>
</feature>
<comment type="caution">
    <text evidence="12">The sequence shown here is derived from an EMBL/GenBank/DDBJ whole genome shotgun (WGS) entry which is preliminary data.</text>
</comment>
<dbReference type="InterPro" id="IPR050174">
    <property type="entry name" value="Protocadherin/Cadherin-CA"/>
</dbReference>
<dbReference type="GO" id="GO:0005509">
    <property type="term" value="F:calcium ion binding"/>
    <property type="evidence" value="ECO:0007669"/>
    <property type="project" value="UniProtKB-UniRule"/>
</dbReference>
<keyword evidence="5 9" id="KW-1133">Transmembrane helix</keyword>
<dbReference type="GO" id="GO:0007156">
    <property type="term" value="P:homophilic cell adhesion via plasma membrane adhesion molecules"/>
    <property type="evidence" value="ECO:0007669"/>
    <property type="project" value="InterPro"/>
</dbReference>
<dbReference type="PRINTS" id="PR00205">
    <property type="entry name" value="CADHERIN"/>
</dbReference>
<organism evidence="12 13">
    <name type="scientific">Fasciola hepatica</name>
    <name type="common">Liver fluke</name>
    <dbReference type="NCBI Taxonomy" id="6192"/>
    <lineage>
        <taxon>Eukaryota</taxon>
        <taxon>Metazoa</taxon>
        <taxon>Spiralia</taxon>
        <taxon>Lophotrochozoa</taxon>
        <taxon>Platyhelminthes</taxon>
        <taxon>Trematoda</taxon>
        <taxon>Digenea</taxon>
        <taxon>Plagiorchiida</taxon>
        <taxon>Echinostomata</taxon>
        <taxon>Echinostomatoidea</taxon>
        <taxon>Fasciolidae</taxon>
        <taxon>Fasciola</taxon>
    </lineage>
</organism>
<feature type="domain" description="Cadherin" evidence="11">
    <location>
        <begin position="847"/>
        <end position="970"/>
    </location>
</feature>
<feature type="transmembrane region" description="Helical" evidence="9">
    <location>
        <begin position="1017"/>
        <end position="1042"/>
    </location>
</feature>
<keyword evidence="13" id="KW-1185">Reference proteome</keyword>
<keyword evidence="3" id="KW-0677">Repeat</keyword>
<dbReference type="Gene3D" id="2.60.40.60">
    <property type="entry name" value="Cadherins"/>
    <property type="match status" value="6"/>
</dbReference>
<dbReference type="Proteomes" id="UP000230066">
    <property type="component" value="Unassembled WGS sequence"/>
</dbReference>
<dbReference type="CDD" id="cd11304">
    <property type="entry name" value="Cadherin_repeat"/>
    <property type="match status" value="5"/>
</dbReference>
<keyword evidence="2 9" id="KW-0812">Transmembrane</keyword>
<dbReference type="Pfam" id="PF00028">
    <property type="entry name" value="Cadherin"/>
    <property type="match status" value="1"/>
</dbReference>
<dbReference type="PANTHER" id="PTHR24028">
    <property type="entry name" value="CADHERIN-87A"/>
    <property type="match status" value="1"/>
</dbReference>
<feature type="domain" description="Cadherin" evidence="11">
    <location>
        <begin position="589"/>
        <end position="693"/>
    </location>
</feature>
<evidence type="ECO:0000259" key="11">
    <source>
        <dbReference type="PROSITE" id="PS50268"/>
    </source>
</evidence>
<feature type="domain" description="Cadherin" evidence="11">
    <location>
        <begin position="153"/>
        <end position="276"/>
    </location>
</feature>
<protein>
    <recommendedName>
        <fullName evidence="11">Cadherin domain-containing protein</fullName>
    </recommendedName>
</protein>
<dbReference type="SMART" id="SM00112">
    <property type="entry name" value="CA"/>
    <property type="match status" value="5"/>
</dbReference>
<dbReference type="PANTHER" id="PTHR24028:SF146">
    <property type="entry name" value="CADHERIN 96CB, ISOFORM D-RELATED"/>
    <property type="match status" value="1"/>
</dbReference>
<dbReference type="InterPro" id="IPR020894">
    <property type="entry name" value="Cadherin_CS"/>
</dbReference>
<keyword evidence="7" id="KW-0325">Glycoprotein</keyword>
<evidence type="ECO:0000313" key="13">
    <source>
        <dbReference type="Proteomes" id="UP000230066"/>
    </source>
</evidence>
<sequence length="1355" mass="152054">MLLARIWDAVPTVIVLTLNLMTLASNSVQDVTFHLFEHPPAKKLVGNIFQAAHLQGHVRSVRLDSVQSQWLSLFYLDRPTGNLYTSDRATMSLDREAICPAGLRDHVTRLTKNKCVLNLLASVNNRILIKVNIFVEDLNDNSPVFSETLGESGAPIQNITVDESSIVNSTKIILKPASDYDEGGLQKIYYHLSPNDSPFYLVHKRWSESTHGLEELYMVPRQPLDYEKVQEYWVNLTACDGQPPQKMQSSIRDHIHCSTQTIHIAVRNIDDEKPVFVQKNYTVILKDSTPVGHQLVTVKAIDSDAPPYNIVRYFGLPISSAQEDLFHVEPQSGLIRLANPLPSPGVYQFFILATSDLSANITGRYADYLRQNINHIYEKPNVASVILHVISTNNHAPSVTLQISKDTSSHLINISSFPSTENAVFLQVTENTPVPTVLAYFRVTDPDSVGNVRTHCVLRSSMEIPPHLASLLIREKMNGLLELVHISQLTEHVSIYRLVLSQGIDAEGLVKRKTDRSPIYQAEDYGFMRVAGIAPIKIHCEDNGDPVLKVNMLVYLVVIDEDEYLPQLKITLPNGTLLQPHVQQENRRIILVYSLSLKEDIAIGSTIFNLSVTDEDVVTQPVFELYENTSEHVWMNRSTATVFVRKMFDFEMDRTCPVTISVKEFYNLSSSPSKLTAVVNIHVEDINDNAPVFKYPELTYQADHADMFYWKNYIFDGPRILRVIEEQPEGTRLGQIRAEDIDSGLNAEIRYFIVDTRVNPSRKFTTPSAALQAPGAELTDSFVIPTFMVNNQGNLWSTTRLDRETFANVDLLVGAHDLGTPPLTSFTVIRIIITDVNDHEPRWQFPTHKDHLVVVPLDAEVGSTVTRVRAVDPDDSVHNGRVHYSLLWPNESTRVDGPDLNIQCRLANSFFRIDENNGEIMLRHSVHDLPTGFIDIWLMVKDHGKDQRYSLAKLVAYLAKPNDELNIEHLISKYRDKSQLIVNKLRMSKSLDLVLSRLSVHPALMGNNYLWPEEKNYLPVLTGCIVVGLFLVILSILAFIFWNAKRRGQLRKRARGLYTPSLQQPRELGLNTFPTDRKSSDGRIDSSGILHKESQKLEVSSHRVEPLDSLDQDALSGLVDEMKFNGTLSTSHANSPVFQCRQEALLQSELARTQRETPTYLKSTSSSLKKSGDKAIVSCPLTQPVTSHTYIPVNSFINFPSTIPLKIVTLSPSSYPMATCLTESDSDQSYLNFPNIITSIVPVCHVQPDFIPICSSPTAAPSTPCDSFLFERGGSQVDWSMINSSAPILLTAADPSELFKHKLHDSQVSDPLVDPLLSSDGYTCTNCTVSDPLPDTMNDSTLNERSPIIRPANMN</sequence>
<dbReference type="SUPFAM" id="SSF49313">
    <property type="entry name" value="Cadherin-like"/>
    <property type="match status" value="5"/>
</dbReference>
<comment type="subcellular location">
    <subcellularLocation>
        <location evidence="1">Membrane</location>
        <topology evidence="1">Single-pass membrane protein</topology>
    </subcellularLocation>
</comment>
<keyword evidence="10" id="KW-0732">Signal</keyword>
<evidence type="ECO:0000256" key="1">
    <source>
        <dbReference type="ARBA" id="ARBA00004167"/>
    </source>
</evidence>
<evidence type="ECO:0000256" key="4">
    <source>
        <dbReference type="ARBA" id="ARBA00022837"/>
    </source>
</evidence>
<evidence type="ECO:0000256" key="10">
    <source>
        <dbReference type="SAM" id="SignalP"/>
    </source>
</evidence>
<keyword evidence="4 8" id="KW-0106">Calcium</keyword>
<evidence type="ECO:0000256" key="3">
    <source>
        <dbReference type="ARBA" id="ARBA00022737"/>
    </source>
</evidence>
<evidence type="ECO:0000256" key="5">
    <source>
        <dbReference type="ARBA" id="ARBA00022989"/>
    </source>
</evidence>